<sequence>MDVCRDSTRHRAGIVTGQNVKGARFVIVSGAVCELLLALMVRELPCKMINTRSTRRRSIARKVCPSQPPTL</sequence>
<comment type="caution">
    <text evidence="1">The sequence shown here is derived from an EMBL/GenBank/DDBJ whole genome shotgun (WGS) entry which is preliminary data.</text>
</comment>
<keyword evidence="2" id="KW-1185">Reference proteome</keyword>
<reference evidence="1 2" key="1">
    <citation type="submission" date="2019-05" db="EMBL/GenBank/DDBJ databases">
        <title>Another draft genome of Portunus trituberculatus and its Hox gene families provides insights of decapod evolution.</title>
        <authorList>
            <person name="Jeong J.-H."/>
            <person name="Song I."/>
            <person name="Kim S."/>
            <person name="Choi T."/>
            <person name="Kim D."/>
            <person name="Ryu S."/>
            <person name="Kim W."/>
        </authorList>
    </citation>
    <scope>NUCLEOTIDE SEQUENCE [LARGE SCALE GENOMIC DNA]</scope>
    <source>
        <tissue evidence="1">Muscle</tissue>
    </source>
</reference>
<protein>
    <submittedName>
        <fullName evidence="1">Uncharacterized protein</fullName>
    </submittedName>
</protein>
<proteinExistence type="predicted"/>
<dbReference type="Proteomes" id="UP000324222">
    <property type="component" value="Unassembled WGS sequence"/>
</dbReference>
<dbReference type="AlphaFoldDB" id="A0A5B7CF18"/>
<name>A0A5B7CF18_PORTR</name>
<gene>
    <name evidence="1" type="ORF">E2C01_000405</name>
</gene>
<organism evidence="1 2">
    <name type="scientific">Portunus trituberculatus</name>
    <name type="common">Swimming crab</name>
    <name type="synonym">Neptunus trituberculatus</name>
    <dbReference type="NCBI Taxonomy" id="210409"/>
    <lineage>
        <taxon>Eukaryota</taxon>
        <taxon>Metazoa</taxon>
        <taxon>Ecdysozoa</taxon>
        <taxon>Arthropoda</taxon>
        <taxon>Crustacea</taxon>
        <taxon>Multicrustacea</taxon>
        <taxon>Malacostraca</taxon>
        <taxon>Eumalacostraca</taxon>
        <taxon>Eucarida</taxon>
        <taxon>Decapoda</taxon>
        <taxon>Pleocyemata</taxon>
        <taxon>Brachyura</taxon>
        <taxon>Eubrachyura</taxon>
        <taxon>Portunoidea</taxon>
        <taxon>Portunidae</taxon>
        <taxon>Portuninae</taxon>
        <taxon>Portunus</taxon>
    </lineage>
</organism>
<dbReference type="EMBL" id="VSRR010000009">
    <property type="protein sequence ID" value="MPC07838.1"/>
    <property type="molecule type" value="Genomic_DNA"/>
</dbReference>
<evidence type="ECO:0000313" key="2">
    <source>
        <dbReference type="Proteomes" id="UP000324222"/>
    </source>
</evidence>
<evidence type="ECO:0000313" key="1">
    <source>
        <dbReference type="EMBL" id="MPC07838.1"/>
    </source>
</evidence>
<accession>A0A5B7CF18</accession>